<gene>
    <name evidence="2" type="ORF">B4N89_46860</name>
</gene>
<dbReference type="OrthoDB" id="4252921at2"/>
<keyword evidence="3" id="KW-1185">Reference proteome</keyword>
<reference evidence="2 3" key="1">
    <citation type="submission" date="2017-03" db="EMBL/GenBank/DDBJ databases">
        <title>Draft genome sequence of Streptomyces scabrisporus NF3, endophyte isolated from Amphipterygium adstringens.</title>
        <authorList>
            <person name="Vazquez M."/>
            <person name="Ceapa C.D."/>
            <person name="Rodriguez Luna D."/>
            <person name="Sanchez Esquivel S."/>
        </authorList>
    </citation>
    <scope>NUCLEOTIDE SEQUENCE [LARGE SCALE GENOMIC DNA]</scope>
    <source>
        <strain evidence="2 3">NF3</strain>
    </source>
</reference>
<dbReference type="AlphaFoldDB" id="A0A1T3NIH7"/>
<dbReference type="EMBL" id="MWQN01000006">
    <property type="protein sequence ID" value="OPC76592.1"/>
    <property type="molecule type" value="Genomic_DNA"/>
</dbReference>
<evidence type="ECO:0000313" key="3">
    <source>
        <dbReference type="Proteomes" id="UP000190037"/>
    </source>
</evidence>
<protein>
    <submittedName>
        <fullName evidence="2">Uncharacterized protein</fullName>
    </submittedName>
</protein>
<name>A0A1T3NIH7_9ACTN</name>
<sequence>MVWLVDGPDTGQLVGASVQGATGVGALVWALFQKPPVPAPQPVNEEAVDTGRAEATRGGDAHSGIRGPAGPGGGSARAEHTGDAVADGPGSSAGTGIDHRP</sequence>
<evidence type="ECO:0000313" key="2">
    <source>
        <dbReference type="EMBL" id="OPC76592.1"/>
    </source>
</evidence>
<feature type="region of interest" description="Disordered" evidence="1">
    <location>
        <begin position="37"/>
        <end position="101"/>
    </location>
</feature>
<evidence type="ECO:0000256" key="1">
    <source>
        <dbReference type="SAM" id="MobiDB-lite"/>
    </source>
</evidence>
<dbReference type="Proteomes" id="UP000190037">
    <property type="component" value="Unassembled WGS sequence"/>
</dbReference>
<comment type="caution">
    <text evidence="2">The sequence shown here is derived from an EMBL/GenBank/DDBJ whole genome shotgun (WGS) entry which is preliminary data.</text>
</comment>
<feature type="compositionally biased region" description="Basic and acidic residues" evidence="1">
    <location>
        <begin position="49"/>
        <end position="60"/>
    </location>
</feature>
<accession>A0A1T3NIH7</accession>
<proteinExistence type="predicted"/>
<organism evidence="2 3">
    <name type="scientific">Embleya scabrispora</name>
    <dbReference type="NCBI Taxonomy" id="159449"/>
    <lineage>
        <taxon>Bacteria</taxon>
        <taxon>Bacillati</taxon>
        <taxon>Actinomycetota</taxon>
        <taxon>Actinomycetes</taxon>
        <taxon>Kitasatosporales</taxon>
        <taxon>Streptomycetaceae</taxon>
        <taxon>Embleya</taxon>
    </lineage>
</organism>